<dbReference type="GO" id="GO:0006508">
    <property type="term" value="P:proteolysis"/>
    <property type="evidence" value="ECO:0007669"/>
    <property type="project" value="UniProtKB-KW"/>
</dbReference>
<evidence type="ECO:0000256" key="4">
    <source>
        <dbReference type="ARBA" id="ARBA00022670"/>
    </source>
</evidence>
<evidence type="ECO:0000256" key="5">
    <source>
        <dbReference type="ARBA" id="ARBA00022692"/>
    </source>
</evidence>
<feature type="transmembrane region" description="Helical" evidence="11">
    <location>
        <begin position="370"/>
        <end position="391"/>
    </location>
</feature>
<evidence type="ECO:0000256" key="9">
    <source>
        <dbReference type="ARBA" id="ARBA00023049"/>
    </source>
</evidence>
<dbReference type="InterPro" id="IPR004387">
    <property type="entry name" value="Pept_M50_Zn"/>
</dbReference>
<dbReference type="GO" id="GO:0004222">
    <property type="term" value="F:metalloendopeptidase activity"/>
    <property type="evidence" value="ECO:0007669"/>
    <property type="project" value="InterPro"/>
</dbReference>
<protein>
    <submittedName>
        <fullName evidence="13">RIP metalloprotease RseP</fullName>
    </submittedName>
</protein>
<evidence type="ECO:0000256" key="7">
    <source>
        <dbReference type="ARBA" id="ARBA00022833"/>
    </source>
</evidence>
<dbReference type="PANTHER" id="PTHR42837:SF2">
    <property type="entry name" value="MEMBRANE METALLOPROTEASE ARASP2, CHLOROPLASTIC-RELATED"/>
    <property type="match status" value="1"/>
</dbReference>
<comment type="caution">
    <text evidence="13">The sequence shown here is derived from an EMBL/GenBank/DDBJ whole genome shotgun (WGS) entry which is preliminary data.</text>
</comment>
<keyword evidence="4 13" id="KW-0645">Protease</keyword>
<comment type="similarity">
    <text evidence="3">Belongs to the peptidase M50B family.</text>
</comment>
<keyword evidence="14" id="KW-1185">Reference proteome</keyword>
<dbReference type="Proteomes" id="UP000241118">
    <property type="component" value="Unassembled WGS sequence"/>
</dbReference>
<evidence type="ECO:0000256" key="10">
    <source>
        <dbReference type="ARBA" id="ARBA00023136"/>
    </source>
</evidence>
<evidence type="ECO:0000256" key="6">
    <source>
        <dbReference type="ARBA" id="ARBA00022801"/>
    </source>
</evidence>
<evidence type="ECO:0000313" key="14">
    <source>
        <dbReference type="Proteomes" id="UP000241118"/>
    </source>
</evidence>
<dbReference type="EMBL" id="PYAX01000001">
    <property type="protein sequence ID" value="PSL58169.1"/>
    <property type="molecule type" value="Genomic_DNA"/>
</dbReference>
<dbReference type="RefSeq" id="WP_106613521.1">
    <property type="nucleotide sequence ID" value="NZ_PYAX01000001.1"/>
</dbReference>
<keyword evidence="10 11" id="KW-0472">Membrane</keyword>
<keyword evidence="6" id="KW-0378">Hydrolase</keyword>
<dbReference type="AlphaFoldDB" id="A0A2P8II99"/>
<evidence type="ECO:0000256" key="2">
    <source>
        <dbReference type="ARBA" id="ARBA00004141"/>
    </source>
</evidence>
<feature type="transmembrane region" description="Helical" evidence="11">
    <location>
        <begin position="97"/>
        <end position="118"/>
    </location>
</feature>
<dbReference type="InterPro" id="IPR036034">
    <property type="entry name" value="PDZ_sf"/>
</dbReference>
<accession>A0A2P8II99</accession>
<feature type="domain" description="Peptidase M50" evidence="12">
    <location>
        <begin position="10"/>
        <end position="362"/>
    </location>
</feature>
<reference evidence="13 14" key="1">
    <citation type="submission" date="2018-03" db="EMBL/GenBank/DDBJ databases">
        <title>Genomic Encyclopedia of Type Strains, Phase III (KMG-III): the genomes of soil and plant-associated and newly described type strains.</title>
        <authorList>
            <person name="Whitman W."/>
        </authorList>
    </citation>
    <scope>NUCLEOTIDE SEQUENCE [LARGE SCALE GENOMIC DNA]</scope>
    <source>
        <strain evidence="13 14">CGMCC 4.7097</strain>
    </source>
</reference>
<evidence type="ECO:0000259" key="12">
    <source>
        <dbReference type="Pfam" id="PF02163"/>
    </source>
</evidence>
<dbReference type="Gene3D" id="2.30.42.10">
    <property type="match status" value="1"/>
</dbReference>
<keyword evidence="7" id="KW-0862">Zinc</keyword>
<evidence type="ECO:0000256" key="3">
    <source>
        <dbReference type="ARBA" id="ARBA00007931"/>
    </source>
</evidence>
<dbReference type="SUPFAM" id="SSF50156">
    <property type="entry name" value="PDZ domain-like"/>
    <property type="match status" value="1"/>
</dbReference>
<gene>
    <name evidence="13" type="ORF">B0I31_101385</name>
</gene>
<comment type="subcellular location">
    <subcellularLocation>
        <location evidence="2">Membrane</location>
        <topology evidence="2">Multi-pass membrane protein</topology>
    </subcellularLocation>
</comment>
<proteinExistence type="inferred from homology"/>
<comment type="cofactor">
    <cofactor evidence="1">
        <name>Zn(2+)</name>
        <dbReference type="ChEBI" id="CHEBI:29105"/>
    </cofactor>
</comment>
<keyword evidence="9 13" id="KW-0482">Metalloprotease</keyword>
<organism evidence="13 14">
    <name type="scientific">Saccharothrix carnea</name>
    <dbReference type="NCBI Taxonomy" id="1280637"/>
    <lineage>
        <taxon>Bacteria</taxon>
        <taxon>Bacillati</taxon>
        <taxon>Actinomycetota</taxon>
        <taxon>Actinomycetes</taxon>
        <taxon>Pseudonocardiales</taxon>
        <taxon>Pseudonocardiaceae</taxon>
        <taxon>Saccharothrix</taxon>
    </lineage>
</organism>
<dbReference type="CDD" id="cd06163">
    <property type="entry name" value="S2P-M50_PDZ_RseP-like"/>
    <property type="match status" value="1"/>
</dbReference>
<dbReference type="Pfam" id="PF02163">
    <property type="entry name" value="Peptidase_M50"/>
    <property type="match status" value="1"/>
</dbReference>
<dbReference type="GO" id="GO:0016020">
    <property type="term" value="C:membrane"/>
    <property type="evidence" value="ECO:0007669"/>
    <property type="project" value="UniProtKB-SubCell"/>
</dbReference>
<name>A0A2P8II99_SACCR</name>
<evidence type="ECO:0000256" key="1">
    <source>
        <dbReference type="ARBA" id="ARBA00001947"/>
    </source>
</evidence>
<keyword evidence="5 11" id="KW-0812">Transmembrane</keyword>
<dbReference type="OrthoDB" id="9782003at2"/>
<dbReference type="InterPro" id="IPR008915">
    <property type="entry name" value="Peptidase_M50"/>
</dbReference>
<evidence type="ECO:0000256" key="11">
    <source>
        <dbReference type="SAM" id="Phobius"/>
    </source>
</evidence>
<keyword evidence="8 11" id="KW-1133">Transmembrane helix</keyword>
<evidence type="ECO:0000256" key="8">
    <source>
        <dbReference type="ARBA" id="ARBA00022989"/>
    </source>
</evidence>
<evidence type="ECO:0000313" key="13">
    <source>
        <dbReference type="EMBL" id="PSL58169.1"/>
    </source>
</evidence>
<sequence length="398" mass="43444">MLVFLGILLFALLIGISIALHELGHLATAKMFGMKVTRYFIGFGPKIWSFRRGETEYGIKAIPAGGFCEITGMTALEEVAPEDQHRAFNKQKTWKRVVVLSAGSITHFIVGFIILYFMAFTMGIPNLRDSALIAEVAPCVQSSTDAECAPGAPSPAKDAGFQVGDEIVAVGGAATPTWADVLTKTRERTGTTEFKVLRDGEELTLTADVARVEREMQRKDGTRYTEEVGAIGVIQQRNFEYNAITAIGGATQFTGTMFENTWRGLINFPQKIPAVIEAIGGGERDIDSPVSVVGASRLGGEAVDRGLWQLFWLMLAGLNFFVGVFNLLPLLPLDGGHIAVNLYERVRNWIRKLRGLPAGAPVNYLRLLPLTYFVIFVGGSVTLLTITADIVNPIKLFQ</sequence>
<dbReference type="PANTHER" id="PTHR42837">
    <property type="entry name" value="REGULATOR OF SIGMA-E PROTEASE RSEP"/>
    <property type="match status" value="1"/>
</dbReference>